<dbReference type="EMBL" id="LNJU01000001">
    <property type="protein sequence ID" value="KWZ61072.1"/>
    <property type="molecule type" value="Genomic_DNA"/>
</dbReference>
<evidence type="ECO:0000313" key="2">
    <source>
        <dbReference type="EMBL" id="KWZ61072.1"/>
    </source>
</evidence>
<sequence length="171" mass="19620">MFGTNTADGLSNARVMFGTPTVTRRRREPEVAPQTGAPKGALAEHTIKQTSRGRPLRFRDGYVEVPLADSSQCVRVALLDFQWLHHVKGISKRRWTRGEQGEIRAPMHRGFHLRDREHGYDYDVGALLLGLENGERYTMDFPCSLMPDTLHKVEKKRRRRTTAEPRDKLEP</sequence>
<dbReference type="Proteomes" id="UP000070119">
    <property type="component" value="Chromosome 1"/>
</dbReference>
<proteinExistence type="predicted"/>
<feature type="region of interest" description="Disordered" evidence="1">
    <location>
        <begin position="152"/>
        <end position="171"/>
    </location>
</feature>
<dbReference type="RefSeq" id="WP_060969219.1">
    <property type="nucleotide sequence ID" value="NZ_CM003771.1"/>
</dbReference>
<feature type="compositionally biased region" description="Basic and acidic residues" evidence="1">
    <location>
        <begin position="161"/>
        <end position="171"/>
    </location>
</feature>
<protein>
    <submittedName>
        <fullName evidence="2">Uncharacterized protein</fullName>
    </submittedName>
</protein>
<accession>A0AA40UZ57</accession>
<name>A0AA40UZ57_9BURK</name>
<reference evidence="2 3" key="1">
    <citation type="submission" date="2015-11" db="EMBL/GenBank/DDBJ databases">
        <authorList>
            <person name="Sahl J."/>
            <person name="Wagner D."/>
            <person name="Keim P."/>
        </authorList>
    </citation>
    <scope>NUCLEOTIDE SEQUENCE [LARGE SCALE GENOMIC DNA]</scope>
    <source>
        <strain evidence="2 3">MSMB1157</strain>
    </source>
</reference>
<dbReference type="AlphaFoldDB" id="A0AA40UZ57"/>
<feature type="region of interest" description="Disordered" evidence="1">
    <location>
        <begin position="24"/>
        <end position="52"/>
    </location>
</feature>
<gene>
    <name evidence="2" type="ORF">WK57_11215</name>
</gene>
<comment type="caution">
    <text evidence="2">The sequence shown here is derived from an EMBL/GenBank/DDBJ whole genome shotgun (WGS) entry which is preliminary data.</text>
</comment>
<organism evidence="2 3">
    <name type="scientific">Burkholderia ubonensis</name>
    <dbReference type="NCBI Taxonomy" id="101571"/>
    <lineage>
        <taxon>Bacteria</taxon>
        <taxon>Pseudomonadati</taxon>
        <taxon>Pseudomonadota</taxon>
        <taxon>Betaproteobacteria</taxon>
        <taxon>Burkholderiales</taxon>
        <taxon>Burkholderiaceae</taxon>
        <taxon>Burkholderia</taxon>
        <taxon>Burkholderia cepacia complex</taxon>
    </lineage>
</organism>
<evidence type="ECO:0000313" key="3">
    <source>
        <dbReference type="Proteomes" id="UP000070119"/>
    </source>
</evidence>
<evidence type="ECO:0000256" key="1">
    <source>
        <dbReference type="SAM" id="MobiDB-lite"/>
    </source>
</evidence>